<dbReference type="EMBL" id="CP097463">
    <property type="protein sequence ID" value="WAX59241.1"/>
    <property type="molecule type" value="Genomic_DNA"/>
</dbReference>
<dbReference type="Proteomes" id="UP001164693">
    <property type="component" value="Chromosome"/>
</dbReference>
<feature type="domain" description="Glycosyltransferase subfamily 4-like N-terminal" evidence="3">
    <location>
        <begin position="13"/>
        <end position="190"/>
    </location>
</feature>
<keyword evidence="1" id="KW-0328">Glycosyltransferase</keyword>
<protein>
    <submittedName>
        <fullName evidence="4">Glycosyltransferase family 4 protein</fullName>
    </submittedName>
</protein>
<reference evidence="4" key="1">
    <citation type="submission" date="2022-05" db="EMBL/GenBank/DDBJ databases">
        <title>Jatrophihabitans sp. SB3-54 whole genome sequence.</title>
        <authorList>
            <person name="Suh M.K."/>
            <person name="Eom M.K."/>
            <person name="Kim J.S."/>
            <person name="Kim H.S."/>
            <person name="Do H.E."/>
            <person name="Shin Y.K."/>
            <person name="Lee J.-S."/>
        </authorList>
    </citation>
    <scope>NUCLEOTIDE SEQUENCE</scope>
    <source>
        <strain evidence="4">SB3-54</strain>
    </source>
</reference>
<dbReference type="Pfam" id="PF13579">
    <property type="entry name" value="Glyco_trans_4_4"/>
    <property type="match status" value="1"/>
</dbReference>
<organism evidence="4 5">
    <name type="scientific">Jatrophihabitans cynanchi</name>
    <dbReference type="NCBI Taxonomy" id="2944128"/>
    <lineage>
        <taxon>Bacteria</taxon>
        <taxon>Bacillati</taxon>
        <taxon>Actinomycetota</taxon>
        <taxon>Actinomycetes</taxon>
        <taxon>Jatrophihabitantales</taxon>
        <taxon>Jatrophihabitantaceae</taxon>
        <taxon>Jatrophihabitans</taxon>
    </lineage>
</organism>
<dbReference type="CDD" id="cd03794">
    <property type="entry name" value="GT4_WbuB-like"/>
    <property type="match status" value="1"/>
</dbReference>
<evidence type="ECO:0000256" key="2">
    <source>
        <dbReference type="ARBA" id="ARBA00022679"/>
    </source>
</evidence>
<name>A0ABY7K812_9ACTN</name>
<dbReference type="Pfam" id="PF13692">
    <property type="entry name" value="Glyco_trans_1_4"/>
    <property type="match status" value="1"/>
</dbReference>
<dbReference type="Gene3D" id="3.40.50.2000">
    <property type="entry name" value="Glycogen Phosphorylase B"/>
    <property type="match status" value="2"/>
</dbReference>
<sequence>MNLHDYSGHPFQAQLSRDLAARGHHVLHGYCAQYVTGRGLLERTSDDPRTLAFAPTSAGEPLVKYSPVGRTRFELSYARAWQRALEGEHFDVVVACNVPLFALARMRRYFARRRQPWVLWHQDVYSLGVAAEARRRLPGPVAGVIASAVQRAEQAQVRAADSVVAIGDGFLEQYRRWGVPTGHVRVIPNWAPVDHLVPGERENAWSVRNGLPVEPVRLLYAGTLGRKHNPLLLLELLDAVRARGVDAVLTVVSEGVGADDLAVAARGRADVRLMGYQPAADLPDVLASADAVIALLEPDAAQFSVPSKVHSYLSAGRPIVALVPAGNPAARDVAGAGGCVATPDVAGAHEAASWIAEVTRDPAGLQVLGKRARALAEEQFDIARIGAEFDAVLHDAVRIAEHAREPVLALASAGGIRL</sequence>
<gene>
    <name evidence="4" type="ORF">M6B22_10870</name>
</gene>
<dbReference type="PANTHER" id="PTHR45947">
    <property type="entry name" value="SULFOQUINOVOSYL TRANSFERASE SQD2"/>
    <property type="match status" value="1"/>
</dbReference>
<dbReference type="RefSeq" id="WP_269445783.1">
    <property type="nucleotide sequence ID" value="NZ_CP097463.1"/>
</dbReference>
<dbReference type="InterPro" id="IPR028098">
    <property type="entry name" value="Glyco_trans_4-like_N"/>
</dbReference>
<evidence type="ECO:0000259" key="3">
    <source>
        <dbReference type="Pfam" id="PF13579"/>
    </source>
</evidence>
<dbReference type="InterPro" id="IPR050194">
    <property type="entry name" value="Glycosyltransferase_grp1"/>
</dbReference>
<evidence type="ECO:0000313" key="4">
    <source>
        <dbReference type="EMBL" id="WAX59241.1"/>
    </source>
</evidence>
<keyword evidence="5" id="KW-1185">Reference proteome</keyword>
<evidence type="ECO:0000256" key="1">
    <source>
        <dbReference type="ARBA" id="ARBA00022676"/>
    </source>
</evidence>
<evidence type="ECO:0000313" key="5">
    <source>
        <dbReference type="Proteomes" id="UP001164693"/>
    </source>
</evidence>
<accession>A0ABY7K812</accession>
<dbReference type="PANTHER" id="PTHR45947:SF3">
    <property type="entry name" value="SULFOQUINOVOSYL TRANSFERASE SQD2"/>
    <property type="match status" value="1"/>
</dbReference>
<dbReference type="SUPFAM" id="SSF53756">
    <property type="entry name" value="UDP-Glycosyltransferase/glycogen phosphorylase"/>
    <property type="match status" value="1"/>
</dbReference>
<keyword evidence="2" id="KW-0808">Transferase</keyword>
<proteinExistence type="predicted"/>